<keyword evidence="2 3" id="KW-0472">Membrane</keyword>
<comment type="caution">
    <text evidence="4">The sequence shown here is derived from an EMBL/GenBank/DDBJ whole genome shotgun (WGS) entry which is preliminary data.</text>
</comment>
<gene>
    <name evidence="4" type="ORF">FGL95_01765</name>
</gene>
<feature type="transmembrane region" description="Helical" evidence="3">
    <location>
        <begin position="33"/>
        <end position="53"/>
    </location>
</feature>
<evidence type="ECO:0000256" key="1">
    <source>
        <dbReference type="ARBA" id="ARBA00004370"/>
    </source>
</evidence>
<dbReference type="EMBL" id="VCQU01000001">
    <property type="protein sequence ID" value="NMN93765.1"/>
    <property type="molecule type" value="Genomic_DNA"/>
</dbReference>
<evidence type="ECO:0000256" key="3">
    <source>
        <dbReference type="SAM" id="Phobius"/>
    </source>
</evidence>
<keyword evidence="3" id="KW-1133">Transmembrane helix</keyword>
<name>A0A848K3P4_9NOCA</name>
<reference evidence="4 5" key="1">
    <citation type="submission" date="2019-05" db="EMBL/GenBank/DDBJ databases">
        <authorList>
            <person name="Lee S.D."/>
        </authorList>
    </citation>
    <scope>NUCLEOTIDE SEQUENCE [LARGE SCALE GENOMIC DNA]</scope>
    <source>
        <strain evidence="4 5">YC2-7</strain>
    </source>
</reference>
<keyword evidence="3" id="KW-0812">Transmembrane</keyword>
<dbReference type="Proteomes" id="UP000535543">
    <property type="component" value="Unassembled WGS sequence"/>
</dbReference>
<protein>
    <submittedName>
        <fullName evidence="4">Twin-arginine translocation pathway signal</fullName>
    </submittedName>
</protein>
<dbReference type="PANTHER" id="PTHR37042:SF4">
    <property type="entry name" value="OUTER MEMBRANE PROTEIN RV1973"/>
    <property type="match status" value="1"/>
</dbReference>
<keyword evidence="5" id="KW-1185">Reference proteome</keyword>
<reference evidence="4 5" key="2">
    <citation type="submission" date="2020-06" db="EMBL/GenBank/DDBJ databases">
        <title>Antribacter stalactiti gen. nov., sp. nov., a new member of the family Nacardiaceae isolated from a cave.</title>
        <authorList>
            <person name="Kim I.S."/>
        </authorList>
    </citation>
    <scope>NUCLEOTIDE SEQUENCE [LARGE SCALE GENOMIC DNA]</scope>
    <source>
        <strain evidence="4 5">YC2-7</strain>
    </source>
</reference>
<accession>A0A848K3P4</accession>
<dbReference type="GO" id="GO:0016020">
    <property type="term" value="C:membrane"/>
    <property type="evidence" value="ECO:0007669"/>
    <property type="project" value="UniProtKB-SubCell"/>
</dbReference>
<dbReference type="PANTHER" id="PTHR37042">
    <property type="entry name" value="OUTER MEMBRANE PROTEIN RV1973"/>
    <property type="match status" value="1"/>
</dbReference>
<evidence type="ECO:0000313" key="5">
    <source>
        <dbReference type="Proteomes" id="UP000535543"/>
    </source>
</evidence>
<dbReference type="RefSeq" id="WP_169584456.1">
    <property type="nucleotide sequence ID" value="NZ_VCQU01000001.1"/>
</dbReference>
<sequence length="186" mass="20117">MKTQELEPETIVIDEIIDEEPPPRRNWESVRSLLVLLLAAASVAGWAYLFLVVRPDDQALAPDRQQAAVDAAADAAVAILSYKSDTVDTDLAAANSRVTGTFGDYYKTFTRDVVAPAAKEKKISTSATVVGKSISEFSADRASVVVFLNQSTSTADIAQPTVTSTTLRIEVERHGDTWLVSKFDPA</sequence>
<evidence type="ECO:0000256" key="2">
    <source>
        <dbReference type="ARBA" id="ARBA00023136"/>
    </source>
</evidence>
<organism evidence="4 5">
    <name type="scientific">Antrihabitans stalactiti</name>
    <dbReference type="NCBI Taxonomy" id="2584121"/>
    <lineage>
        <taxon>Bacteria</taxon>
        <taxon>Bacillati</taxon>
        <taxon>Actinomycetota</taxon>
        <taxon>Actinomycetes</taxon>
        <taxon>Mycobacteriales</taxon>
        <taxon>Nocardiaceae</taxon>
        <taxon>Antrihabitans</taxon>
    </lineage>
</organism>
<dbReference type="AlphaFoldDB" id="A0A848K3P4"/>
<proteinExistence type="predicted"/>
<evidence type="ECO:0000313" key="4">
    <source>
        <dbReference type="EMBL" id="NMN93765.1"/>
    </source>
</evidence>
<comment type="subcellular location">
    <subcellularLocation>
        <location evidence="1">Membrane</location>
    </subcellularLocation>
</comment>